<dbReference type="Proteomes" id="UP000234878">
    <property type="component" value="Unassembled WGS sequence"/>
</dbReference>
<dbReference type="Proteomes" id="UP000234839">
    <property type="component" value="Unassembled WGS sequence"/>
</dbReference>
<gene>
    <name evidence="2" type="ORF">CXG49_00945</name>
    <name evidence="3" type="ORF">CXG53_00945</name>
</gene>
<evidence type="ECO:0000313" key="5">
    <source>
        <dbReference type="Proteomes" id="UP000234878"/>
    </source>
</evidence>
<dbReference type="EMBL" id="PJCP01000001">
    <property type="protein sequence ID" value="PLV26024.1"/>
    <property type="molecule type" value="Genomic_DNA"/>
</dbReference>
<proteinExistence type="predicted"/>
<dbReference type="GO" id="GO:0044659">
    <property type="term" value="P:viral release from host cell by cytolysis"/>
    <property type="evidence" value="ECO:0007669"/>
    <property type="project" value="InterPro"/>
</dbReference>
<evidence type="ECO:0000313" key="4">
    <source>
        <dbReference type="Proteomes" id="UP000234839"/>
    </source>
</evidence>
<accession>A0AAX0W246</accession>
<dbReference type="InterPro" id="IPR004929">
    <property type="entry name" value="I-spanin"/>
</dbReference>
<reference evidence="4 5" key="1">
    <citation type="submission" date="2017-12" db="EMBL/GenBank/DDBJ databases">
        <title>Detection of the carbapenemase gene blaVIM-5 in members of the Pseudomonas putida group isolated from polluted Nigerian wetlands.</title>
        <authorList>
            <person name="Adelowo O."/>
            <person name="Vollmers J."/>
            <person name="Maeusezahl I."/>
            <person name="Kaster A.-K."/>
            <person name="Mueller J.A."/>
        </authorList>
    </citation>
    <scope>NUCLEOTIDE SEQUENCE [LARGE SCALE GENOMIC DNA]</scope>
    <source>
        <strain evidence="3 4">MR119</strain>
        <strain evidence="2 5">MR144</strain>
    </source>
</reference>
<evidence type="ECO:0000256" key="1">
    <source>
        <dbReference type="SAM" id="Coils"/>
    </source>
</evidence>
<protein>
    <submittedName>
        <fullName evidence="2">Lysis protein</fullName>
    </submittedName>
</protein>
<comment type="caution">
    <text evidence="2">The sequence shown here is derived from an EMBL/GenBank/DDBJ whole genome shotgun (WGS) entry which is preliminary data.</text>
</comment>
<dbReference type="EMBL" id="PJCQ01000001">
    <property type="protein sequence ID" value="PLV21147.1"/>
    <property type="molecule type" value="Genomic_DNA"/>
</dbReference>
<evidence type="ECO:0000313" key="3">
    <source>
        <dbReference type="EMBL" id="PLV26024.1"/>
    </source>
</evidence>
<dbReference type="RefSeq" id="WP_102081089.1">
    <property type="nucleotide sequence ID" value="NZ_JAMYBG010000002.1"/>
</dbReference>
<keyword evidence="1" id="KW-0175">Coiled coil</keyword>
<dbReference type="Pfam" id="PF03245">
    <property type="entry name" value="Phage_lysis"/>
    <property type="match status" value="1"/>
</dbReference>
<sequence>MTISPIRVFLVLLLAGLATWCAFDQVRDERNAARSERDSAQAEVKGLREAARITGERLATATANDLKHTQELANALKRNQGLRDSVGNGDQRLFVAATCAASAVNVRADTGAAGVAHAAPAELSPDARPDYFTLLDQLALSERMILGLQDHNRSFCSTQPTTTGATQ</sequence>
<feature type="coiled-coil region" evidence="1">
    <location>
        <begin position="23"/>
        <end position="50"/>
    </location>
</feature>
<keyword evidence="4" id="KW-1185">Reference proteome</keyword>
<dbReference type="AlphaFoldDB" id="A0AAX0W246"/>
<name>A0AAX0W246_9PSED</name>
<organism evidence="2 5">
    <name type="scientific">Pseudomonas guariconensis</name>
    <dbReference type="NCBI Taxonomy" id="1288410"/>
    <lineage>
        <taxon>Bacteria</taxon>
        <taxon>Pseudomonadati</taxon>
        <taxon>Pseudomonadota</taxon>
        <taxon>Gammaproteobacteria</taxon>
        <taxon>Pseudomonadales</taxon>
        <taxon>Pseudomonadaceae</taxon>
        <taxon>Pseudomonas</taxon>
    </lineage>
</organism>
<evidence type="ECO:0000313" key="2">
    <source>
        <dbReference type="EMBL" id="PLV21147.1"/>
    </source>
</evidence>